<keyword evidence="2" id="KW-0378">Hydrolase</keyword>
<dbReference type="SUPFAM" id="SSF51445">
    <property type="entry name" value="(Trans)glycosidases"/>
    <property type="match status" value="1"/>
</dbReference>
<organism evidence="2 3">
    <name type="scientific">Drechmeria coniospora</name>
    <name type="common">Nematophagous fungus</name>
    <name type="synonym">Meria coniospora</name>
    <dbReference type="NCBI Taxonomy" id="98403"/>
    <lineage>
        <taxon>Eukaryota</taxon>
        <taxon>Fungi</taxon>
        <taxon>Dikarya</taxon>
        <taxon>Ascomycota</taxon>
        <taxon>Pezizomycotina</taxon>
        <taxon>Sordariomycetes</taxon>
        <taxon>Hypocreomycetidae</taxon>
        <taxon>Hypocreales</taxon>
        <taxon>Ophiocordycipitaceae</taxon>
        <taxon>Drechmeria</taxon>
    </lineage>
</organism>
<dbReference type="EMBL" id="LAYC01000001">
    <property type="protein sequence ID" value="KYK60854.1"/>
    <property type="molecule type" value="Genomic_DNA"/>
</dbReference>
<evidence type="ECO:0000313" key="2">
    <source>
        <dbReference type="EMBL" id="KYK60854.1"/>
    </source>
</evidence>
<dbReference type="GO" id="GO:0006508">
    <property type="term" value="P:proteolysis"/>
    <property type="evidence" value="ECO:0007669"/>
    <property type="project" value="UniProtKB-KW"/>
</dbReference>
<evidence type="ECO:0000313" key="3">
    <source>
        <dbReference type="Proteomes" id="UP000076580"/>
    </source>
</evidence>
<keyword evidence="3" id="KW-1185">Reference proteome</keyword>
<dbReference type="RefSeq" id="XP_040660206.1">
    <property type="nucleotide sequence ID" value="XM_040799323.1"/>
</dbReference>
<name>A0A151GUR1_DRECN</name>
<dbReference type="GO" id="GO:0008233">
    <property type="term" value="F:peptidase activity"/>
    <property type="evidence" value="ECO:0007669"/>
    <property type="project" value="UniProtKB-KW"/>
</dbReference>
<dbReference type="InterPro" id="IPR017853">
    <property type="entry name" value="GH"/>
</dbReference>
<accession>A0A151GUR1</accession>
<feature type="domain" description="DUF5722" evidence="1">
    <location>
        <begin position="99"/>
        <end position="323"/>
    </location>
</feature>
<keyword evidence="2" id="KW-0645">Protease</keyword>
<dbReference type="Pfam" id="PF18989">
    <property type="entry name" value="DUF5722"/>
    <property type="match status" value="1"/>
</dbReference>
<dbReference type="Gene3D" id="3.20.20.80">
    <property type="entry name" value="Glycosidases"/>
    <property type="match status" value="1"/>
</dbReference>
<gene>
    <name evidence="2" type="ORF">DCS_01992</name>
</gene>
<dbReference type="STRING" id="98403.A0A151GUR1"/>
<protein>
    <submittedName>
        <fullName evidence="2">Subtilisin-like serine protease</fullName>
    </submittedName>
</protein>
<evidence type="ECO:0000259" key="1">
    <source>
        <dbReference type="Pfam" id="PF18989"/>
    </source>
</evidence>
<reference evidence="2 3" key="1">
    <citation type="journal article" date="2016" name="Sci. Rep.">
        <title>Insights into Adaptations to a Near-Obligate Nematode Endoparasitic Lifestyle from the Finished Genome of Drechmeria coniospora.</title>
        <authorList>
            <person name="Zhang L."/>
            <person name="Zhou Z."/>
            <person name="Guo Q."/>
            <person name="Fokkens L."/>
            <person name="Miskei M."/>
            <person name="Pocsi I."/>
            <person name="Zhang W."/>
            <person name="Chen M."/>
            <person name="Wang L."/>
            <person name="Sun Y."/>
            <person name="Donzelli B.G."/>
            <person name="Gibson D.M."/>
            <person name="Nelson D.R."/>
            <person name="Luo J.G."/>
            <person name="Rep M."/>
            <person name="Liu H."/>
            <person name="Yang S."/>
            <person name="Wang J."/>
            <person name="Krasnoff S.B."/>
            <person name="Xu Y."/>
            <person name="Molnar I."/>
            <person name="Lin M."/>
        </authorList>
    </citation>
    <scope>NUCLEOTIDE SEQUENCE [LARGE SCALE GENOMIC DNA]</scope>
    <source>
        <strain evidence="2 3">ARSEF 6962</strain>
    </source>
</reference>
<dbReference type="InParanoid" id="A0A151GUR1"/>
<dbReference type="InterPro" id="IPR043780">
    <property type="entry name" value="DUF5722"/>
</dbReference>
<dbReference type="AlphaFoldDB" id="A0A151GUR1"/>
<dbReference type="GeneID" id="63714635"/>
<proteinExistence type="predicted"/>
<dbReference type="Proteomes" id="UP000076580">
    <property type="component" value="Chromosome 01"/>
</dbReference>
<comment type="caution">
    <text evidence="2">The sequence shown here is derived from an EMBL/GenBank/DDBJ whole genome shotgun (WGS) entry which is preliminary data.</text>
</comment>
<sequence>MSDIWRSNPGGQSLYLIWADWEPVKKAPPCAGNEQQYDGHCFVIVPEVDEAIRSWSLLGFTTTAIVYGTPAWARGNRPCQFGIYCVPNDAADFGRFAGMLARRYNGLNGHGRMADFVLDREVGNIRYFDIGCGLGPCDQFEWLDLIAENYNAAFDAVAVEQSTARVMTSIDNKFASSFDDAAHGQLSGMTVLMGVANRAAGRAWRVSINAYNKPEAAGFSYGDYPYVTLGNIGILVGWLRQKFPDAPQLRSVQLTEQGLPGRPALESQQSEYLCDGFHNALGTPGVESFIYYRMQDQAGDSNQLGLRRLDASAKPSWSTWADANRVDLDPALLSCGFQYIPYTLLTLGYDAARGSIATTRILPAGYAVTKSWYLYRSEEPGTIMVYECHIGSKSFLTTRHTCDNEFPYGPVGRVFRDPRPFHVPLYTCYNGEFADHFVSSEVDCGGPPSTMLALLGYVRPA</sequence>